<sequence length="33" mass="3771">MFYALSNLVADQHERPHIFVAPFQPGPHHELTA</sequence>
<reference evidence="1 2" key="1">
    <citation type="submission" date="2018-11" db="EMBL/GenBank/DDBJ databases">
        <authorList>
            <consortium name="Pathogen Informatics"/>
        </authorList>
    </citation>
    <scope>NUCLEOTIDE SEQUENCE [LARGE SCALE GENOMIC DNA]</scope>
</reference>
<dbReference type="EMBL" id="UYRU01116813">
    <property type="protein sequence ID" value="VDN45470.1"/>
    <property type="molecule type" value="Genomic_DNA"/>
</dbReference>
<keyword evidence="2" id="KW-1185">Reference proteome</keyword>
<evidence type="ECO:0000313" key="1">
    <source>
        <dbReference type="EMBL" id="VDN45470.1"/>
    </source>
</evidence>
<accession>A0A3P7NW43</accession>
<organism evidence="1 2">
    <name type="scientific">Dibothriocephalus latus</name>
    <name type="common">Fish tapeworm</name>
    <name type="synonym">Diphyllobothrium latum</name>
    <dbReference type="NCBI Taxonomy" id="60516"/>
    <lineage>
        <taxon>Eukaryota</taxon>
        <taxon>Metazoa</taxon>
        <taxon>Spiralia</taxon>
        <taxon>Lophotrochozoa</taxon>
        <taxon>Platyhelminthes</taxon>
        <taxon>Cestoda</taxon>
        <taxon>Eucestoda</taxon>
        <taxon>Diphyllobothriidea</taxon>
        <taxon>Diphyllobothriidae</taxon>
        <taxon>Dibothriocephalus</taxon>
    </lineage>
</organism>
<dbReference type="Proteomes" id="UP000281553">
    <property type="component" value="Unassembled WGS sequence"/>
</dbReference>
<name>A0A3P7NW43_DIBLA</name>
<proteinExistence type="predicted"/>
<evidence type="ECO:0000313" key="2">
    <source>
        <dbReference type="Proteomes" id="UP000281553"/>
    </source>
</evidence>
<gene>
    <name evidence="1" type="ORF">DILT_LOCUS19613</name>
</gene>
<protein>
    <submittedName>
        <fullName evidence="1">Uncharacterized protein</fullName>
    </submittedName>
</protein>
<dbReference type="AlphaFoldDB" id="A0A3P7NW43"/>